<dbReference type="EMBL" id="LDOT01000002">
    <property type="protein sequence ID" value="KLV09054.1"/>
    <property type="molecule type" value="Genomic_DNA"/>
</dbReference>
<proteinExistence type="inferred from homology"/>
<organism evidence="3 4">
    <name type="scientific">Photobacterium aquae</name>
    <dbReference type="NCBI Taxonomy" id="1195763"/>
    <lineage>
        <taxon>Bacteria</taxon>
        <taxon>Pseudomonadati</taxon>
        <taxon>Pseudomonadota</taxon>
        <taxon>Gammaproteobacteria</taxon>
        <taxon>Vibrionales</taxon>
        <taxon>Vibrionaceae</taxon>
        <taxon>Photobacterium</taxon>
    </lineage>
</organism>
<dbReference type="SUPFAM" id="SSF51735">
    <property type="entry name" value="NAD(P)-binding Rossmann-fold domains"/>
    <property type="match status" value="1"/>
</dbReference>
<dbReference type="OrthoDB" id="9790785at2"/>
<gene>
    <name evidence="3" type="ORF">ABT56_02310</name>
</gene>
<dbReference type="PRINTS" id="PR00081">
    <property type="entry name" value="GDHRDH"/>
</dbReference>
<dbReference type="PANTHER" id="PTHR42901:SF1">
    <property type="entry name" value="ALCOHOL DEHYDROGENASE"/>
    <property type="match status" value="1"/>
</dbReference>
<dbReference type="PANTHER" id="PTHR42901">
    <property type="entry name" value="ALCOHOL DEHYDROGENASE"/>
    <property type="match status" value="1"/>
</dbReference>
<name>A0A0J1HBK8_9GAMM</name>
<comment type="caution">
    <text evidence="3">The sequence shown here is derived from an EMBL/GenBank/DDBJ whole genome shotgun (WGS) entry which is preliminary data.</text>
</comment>
<dbReference type="Pfam" id="PF00106">
    <property type="entry name" value="adh_short"/>
    <property type="match status" value="1"/>
</dbReference>
<keyword evidence="4" id="KW-1185">Reference proteome</keyword>
<dbReference type="Gene3D" id="3.40.50.720">
    <property type="entry name" value="NAD(P)-binding Rossmann-like Domain"/>
    <property type="match status" value="1"/>
</dbReference>
<comment type="similarity">
    <text evidence="1">Belongs to the short-chain dehydrogenases/reductases (SDR) family.</text>
</comment>
<sequence>MDYQVDENTLKDNVILVTGAGDGIGRQAAISYAAHGATVVLLGRTVAKLEAVYDEIENLGYPQPAIIPMDMMGATRQNYLDMVDTIEGQFGRLDGVLHNAGLLGVLSPFEQLGEEVFDDVMQVNVKAQFLLTQAVLPLIKQSPHGRIIFTSSTVGHEGRAFWGTYSISKFATEGMMQVLADELNNTQVRVNAINPGGTRTAMRAQAFPAEDARLLKTPAEIMPLYVYLMSKESDSVHGQCIDAQPKRKPGAAS</sequence>
<dbReference type="PATRIC" id="fig|1195763.3.peg.502"/>
<dbReference type="RefSeq" id="WP_047877216.1">
    <property type="nucleotide sequence ID" value="NZ_LDOT01000002.1"/>
</dbReference>
<reference evidence="3 4" key="1">
    <citation type="submission" date="2015-05" db="EMBL/GenBank/DDBJ databases">
        <title>Photobacterium galathea sp. nov.</title>
        <authorList>
            <person name="Machado H."/>
            <person name="Gram L."/>
        </authorList>
    </citation>
    <scope>NUCLEOTIDE SEQUENCE [LARGE SCALE GENOMIC DNA]</scope>
    <source>
        <strain evidence="3 4">CGMCC 1.12159</strain>
    </source>
</reference>
<dbReference type="InterPro" id="IPR002347">
    <property type="entry name" value="SDR_fam"/>
</dbReference>
<keyword evidence="2" id="KW-0560">Oxidoreductase</keyword>
<dbReference type="PROSITE" id="PS00061">
    <property type="entry name" value="ADH_SHORT"/>
    <property type="match status" value="1"/>
</dbReference>
<dbReference type="InterPro" id="IPR036291">
    <property type="entry name" value="NAD(P)-bd_dom_sf"/>
</dbReference>
<dbReference type="AlphaFoldDB" id="A0A0J1HBK8"/>
<dbReference type="NCBIfam" id="NF006509">
    <property type="entry name" value="PRK08945.1"/>
    <property type="match status" value="1"/>
</dbReference>
<evidence type="ECO:0000256" key="1">
    <source>
        <dbReference type="ARBA" id="ARBA00006484"/>
    </source>
</evidence>
<evidence type="ECO:0000313" key="3">
    <source>
        <dbReference type="EMBL" id="KLV09054.1"/>
    </source>
</evidence>
<dbReference type="STRING" id="1195763.ABT56_02310"/>
<dbReference type="Proteomes" id="UP000036097">
    <property type="component" value="Unassembled WGS sequence"/>
</dbReference>
<evidence type="ECO:0000313" key="4">
    <source>
        <dbReference type="Proteomes" id="UP000036097"/>
    </source>
</evidence>
<evidence type="ECO:0000256" key="2">
    <source>
        <dbReference type="ARBA" id="ARBA00023002"/>
    </source>
</evidence>
<dbReference type="InterPro" id="IPR020904">
    <property type="entry name" value="Sc_DH/Rdtase_CS"/>
</dbReference>
<accession>A0A0J1HBK8</accession>
<dbReference type="GO" id="GO:0016491">
    <property type="term" value="F:oxidoreductase activity"/>
    <property type="evidence" value="ECO:0007669"/>
    <property type="project" value="UniProtKB-KW"/>
</dbReference>
<protein>
    <submittedName>
        <fullName evidence="3">3-oxoacyl-ACP reductase</fullName>
    </submittedName>
</protein>